<comment type="caution">
    <text evidence="1">The sequence shown here is derived from an EMBL/GenBank/DDBJ whole genome shotgun (WGS) entry which is preliminary data.</text>
</comment>
<accession>A0ACA9M3U7</accession>
<keyword evidence="2" id="KW-1185">Reference proteome</keyword>
<evidence type="ECO:0000313" key="2">
    <source>
        <dbReference type="Proteomes" id="UP000789920"/>
    </source>
</evidence>
<dbReference type="EMBL" id="CAJVQC010006576">
    <property type="protein sequence ID" value="CAG8568440.1"/>
    <property type="molecule type" value="Genomic_DNA"/>
</dbReference>
<evidence type="ECO:0000313" key="1">
    <source>
        <dbReference type="EMBL" id="CAG8568440.1"/>
    </source>
</evidence>
<gene>
    <name evidence="1" type="ORF">RPERSI_LOCUS4654</name>
</gene>
<dbReference type="Proteomes" id="UP000789920">
    <property type="component" value="Unassembled WGS sequence"/>
</dbReference>
<sequence length="202" mass="23098">MTRAEKDPKITRAEKDPKITKQRNGVKNYINFIENSHPGKQAFPVTRDYLNEYFTYKIDVCKTKTKTLTLYLANIKAHNKALGFGWKHSIFNAIEEKIKIQNKIASPSTLNASFYEFDPQLSQQVSILPISDIADTSQLEQSYDSGFTDVLHPSFFIISPQNDICSFNNVQTTLLNNNSYDQSFFGTHFPQVCHQFDAQNNA</sequence>
<name>A0ACA9M3U7_9GLOM</name>
<organism evidence="1 2">
    <name type="scientific">Racocetra persica</name>
    <dbReference type="NCBI Taxonomy" id="160502"/>
    <lineage>
        <taxon>Eukaryota</taxon>
        <taxon>Fungi</taxon>
        <taxon>Fungi incertae sedis</taxon>
        <taxon>Mucoromycota</taxon>
        <taxon>Glomeromycotina</taxon>
        <taxon>Glomeromycetes</taxon>
        <taxon>Diversisporales</taxon>
        <taxon>Gigasporaceae</taxon>
        <taxon>Racocetra</taxon>
    </lineage>
</organism>
<protein>
    <submittedName>
        <fullName evidence="1">345_t:CDS:1</fullName>
    </submittedName>
</protein>
<proteinExistence type="predicted"/>
<reference evidence="1" key="1">
    <citation type="submission" date="2021-06" db="EMBL/GenBank/DDBJ databases">
        <authorList>
            <person name="Kallberg Y."/>
            <person name="Tangrot J."/>
            <person name="Rosling A."/>
        </authorList>
    </citation>
    <scope>NUCLEOTIDE SEQUENCE</scope>
    <source>
        <strain evidence="1">MA461A</strain>
    </source>
</reference>